<protein>
    <submittedName>
        <fullName evidence="5">Aste57867_11177 protein</fullName>
    </submittedName>
</protein>
<evidence type="ECO:0000313" key="4">
    <source>
        <dbReference type="EMBL" id="KAF0698192.1"/>
    </source>
</evidence>
<keyword evidence="1" id="KW-0863">Zinc-finger</keyword>
<dbReference type="SUPFAM" id="SSF57850">
    <property type="entry name" value="RING/U-box"/>
    <property type="match status" value="1"/>
</dbReference>
<feature type="compositionally biased region" description="Low complexity" evidence="2">
    <location>
        <begin position="1"/>
        <end position="14"/>
    </location>
</feature>
<dbReference type="SMART" id="SM00184">
    <property type="entry name" value="RING"/>
    <property type="match status" value="1"/>
</dbReference>
<accession>A0A485KTG4</accession>
<evidence type="ECO:0000259" key="3">
    <source>
        <dbReference type="PROSITE" id="PS50089"/>
    </source>
</evidence>
<keyword evidence="1" id="KW-0479">Metal-binding</keyword>
<dbReference type="Gene3D" id="3.30.40.10">
    <property type="entry name" value="Zinc/RING finger domain, C3HC4 (zinc finger)"/>
    <property type="match status" value="1"/>
</dbReference>
<gene>
    <name evidence="5" type="primary">Aste57867_11177</name>
    <name evidence="4" type="ORF">As57867_011135</name>
    <name evidence="5" type="ORF">ASTE57867_11177</name>
</gene>
<dbReference type="EMBL" id="CAADRA010005278">
    <property type="protein sequence ID" value="VFT88044.1"/>
    <property type="molecule type" value="Genomic_DNA"/>
</dbReference>
<evidence type="ECO:0000313" key="6">
    <source>
        <dbReference type="Proteomes" id="UP000332933"/>
    </source>
</evidence>
<dbReference type="InterPro" id="IPR001841">
    <property type="entry name" value="Znf_RING"/>
</dbReference>
<feature type="region of interest" description="Disordered" evidence="2">
    <location>
        <begin position="1"/>
        <end position="27"/>
    </location>
</feature>
<feature type="domain" description="RING-type" evidence="3">
    <location>
        <begin position="247"/>
        <end position="288"/>
    </location>
</feature>
<dbReference type="Proteomes" id="UP000332933">
    <property type="component" value="Unassembled WGS sequence"/>
</dbReference>
<keyword evidence="1" id="KW-0862">Zinc</keyword>
<dbReference type="GO" id="GO:0008270">
    <property type="term" value="F:zinc ion binding"/>
    <property type="evidence" value="ECO:0007669"/>
    <property type="project" value="UniProtKB-KW"/>
</dbReference>
<dbReference type="OrthoDB" id="8062037at2759"/>
<dbReference type="EMBL" id="VJMH01005257">
    <property type="protein sequence ID" value="KAF0698192.1"/>
    <property type="molecule type" value="Genomic_DNA"/>
</dbReference>
<reference evidence="4" key="2">
    <citation type="submission" date="2019-06" db="EMBL/GenBank/DDBJ databases">
        <title>Genomics analysis of Aphanomyces spp. identifies a new class of oomycete effector associated with host adaptation.</title>
        <authorList>
            <person name="Gaulin E."/>
        </authorList>
    </citation>
    <scope>NUCLEOTIDE SEQUENCE</scope>
    <source>
        <strain evidence="4">CBS 578.67</strain>
    </source>
</reference>
<sequence length="295" mass="32014">MSASTAAVVVEEATGPSLDGSLAPTTPPRSSMWVTAADLLRGTLRRACCLGVVRATADDAPTKDGNETPSHEWSLRTVETSSCRTVFETASRFRQLTLTVTPAASSDFVILDERAPATFRVAVARKLPFESTALVKTDADFAALKADVCAALAYGHRCDGICPWFFVDFRSVDPSRSYWFRADAAARAASHQLLLDLLVNFVSWPHRQSCQRATVDIPRLFFAFLGLPFDRMEDDELASPVHDGFRCTLCQTTHAAAVTSITRLPCGHTFHDECIVAALNKDLDCPSCVDAPLGA</sequence>
<dbReference type="InterPro" id="IPR013083">
    <property type="entry name" value="Znf_RING/FYVE/PHD"/>
</dbReference>
<proteinExistence type="predicted"/>
<name>A0A485KTG4_9STRA</name>
<reference evidence="5 6" key="1">
    <citation type="submission" date="2019-03" db="EMBL/GenBank/DDBJ databases">
        <authorList>
            <person name="Gaulin E."/>
            <person name="Dumas B."/>
        </authorList>
    </citation>
    <scope>NUCLEOTIDE SEQUENCE [LARGE SCALE GENOMIC DNA]</scope>
    <source>
        <strain evidence="5">CBS 568.67</strain>
    </source>
</reference>
<dbReference type="Pfam" id="PF13639">
    <property type="entry name" value="zf-RING_2"/>
    <property type="match status" value="1"/>
</dbReference>
<organism evidence="5 6">
    <name type="scientific">Aphanomyces stellatus</name>
    <dbReference type="NCBI Taxonomy" id="120398"/>
    <lineage>
        <taxon>Eukaryota</taxon>
        <taxon>Sar</taxon>
        <taxon>Stramenopiles</taxon>
        <taxon>Oomycota</taxon>
        <taxon>Saprolegniomycetes</taxon>
        <taxon>Saprolegniales</taxon>
        <taxon>Verrucalvaceae</taxon>
        <taxon>Aphanomyces</taxon>
    </lineage>
</organism>
<evidence type="ECO:0000256" key="1">
    <source>
        <dbReference type="PROSITE-ProRule" id="PRU00175"/>
    </source>
</evidence>
<evidence type="ECO:0000256" key="2">
    <source>
        <dbReference type="SAM" id="MobiDB-lite"/>
    </source>
</evidence>
<dbReference type="AlphaFoldDB" id="A0A485KTG4"/>
<keyword evidence="6" id="KW-1185">Reference proteome</keyword>
<evidence type="ECO:0000313" key="5">
    <source>
        <dbReference type="EMBL" id="VFT88044.1"/>
    </source>
</evidence>
<dbReference type="PROSITE" id="PS50089">
    <property type="entry name" value="ZF_RING_2"/>
    <property type="match status" value="1"/>
</dbReference>